<dbReference type="Proteomes" id="UP001144096">
    <property type="component" value="Unassembled WGS sequence"/>
</dbReference>
<evidence type="ECO:0000313" key="1">
    <source>
        <dbReference type="EMBL" id="MCR6488885.1"/>
    </source>
</evidence>
<keyword evidence="2" id="KW-1185">Reference proteome</keyword>
<dbReference type="RefSeq" id="WP_257925450.1">
    <property type="nucleotide sequence ID" value="NZ_JAMXQV010000028.1"/>
</dbReference>
<gene>
    <name evidence="1" type="ORF">M8542_39260</name>
</gene>
<proteinExistence type="predicted"/>
<dbReference type="EMBL" id="JAMXQV010000028">
    <property type="protein sequence ID" value="MCR6488885.1"/>
    <property type="molecule type" value="Genomic_DNA"/>
</dbReference>
<comment type="caution">
    <text evidence="1">The sequence shown here is derived from an EMBL/GenBank/DDBJ whole genome shotgun (WGS) entry which is preliminary data.</text>
</comment>
<reference evidence="1" key="1">
    <citation type="submission" date="2022-06" db="EMBL/GenBank/DDBJ databases">
        <title>Amycolatopsis iheyaensis sp. nov., a new species of the genus Amycolatopsis isolated from soil in Iheya island, Japan.</title>
        <authorList>
            <person name="Ngamcharungchit C."/>
            <person name="Kanto H."/>
            <person name="Take A."/>
            <person name="Intra B."/>
            <person name="Matsumoto A."/>
            <person name="Panbangred W."/>
            <person name="Inahashi Y."/>
        </authorList>
    </citation>
    <scope>NUCLEOTIDE SEQUENCE</scope>
    <source>
        <strain evidence="1">OK19-0408</strain>
    </source>
</reference>
<name>A0A9X2NLB3_9PSEU</name>
<sequence>MEAFSENDTGDTGVADAVRDGPFEVAFDLAIRRRGLSLEALQRRMATRGAQVSLATLSYWRRGRRHPEGHRSLHAVGVAESCLGLPADALTSLVARPRERRAPLWPGGVSLASALGSEPTELASCDGIDLDGNARLALASVHQRAAFGPDRTERSVRTELVVTSREDGVDRWVSFFRPQSGGDHRPVLRSAHCCRPGRVRRDADSELVALELRFDYPLRAGETYVFDFEFGYDGSPPETSYLQFGVRAPARQIVLQACFDPAAVPVRCYRYDGEAATDRPELPIGPRGTSHVAVLDAQPGVYGMCWEWD</sequence>
<dbReference type="AlphaFoldDB" id="A0A9X2NLB3"/>
<evidence type="ECO:0000313" key="2">
    <source>
        <dbReference type="Proteomes" id="UP001144096"/>
    </source>
</evidence>
<accession>A0A9X2NLB3</accession>
<protein>
    <submittedName>
        <fullName evidence="1">Uncharacterized protein</fullName>
    </submittedName>
</protein>
<organism evidence="1 2">
    <name type="scientific">Amycolatopsis iheyensis</name>
    <dbReference type="NCBI Taxonomy" id="2945988"/>
    <lineage>
        <taxon>Bacteria</taxon>
        <taxon>Bacillati</taxon>
        <taxon>Actinomycetota</taxon>
        <taxon>Actinomycetes</taxon>
        <taxon>Pseudonocardiales</taxon>
        <taxon>Pseudonocardiaceae</taxon>
        <taxon>Amycolatopsis</taxon>
    </lineage>
</organism>